<feature type="binding site" evidence="7">
    <location>
        <position position="250"/>
    </location>
    <ligand>
        <name>urate</name>
        <dbReference type="ChEBI" id="CHEBI:17775"/>
    </ligand>
</feature>
<evidence type="ECO:0000313" key="9">
    <source>
        <dbReference type="EMBL" id="GEA86063.1"/>
    </source>
</evidence>
<dbReference type="PANTHER" id="PTHR42874">
    <property type="entry name" value="URICASE"/>
    <property type="match status" value="1"/>
</dbReference>
<evidence type="ECO:0000256" key="5">
    <source>
        <dbReference type="PIRNR" id="PIRNR000241"/>
    </source>
</evidence>
<dbReference type="SUPFAM" id="SSF55620">
    <property type="entry name" value="Tetrahydrobiopterin biosynthesis enzymes-like"/>
    <property type="match status" value="2"/>
</dbReference>
<feature type="binding site" evidence="7">
    <location>
        <position position="175"/>
    </location>
    <ligand>
        <name>5-hydroxyisourate</name>
        <dbReference type="ChEBI" id="CHEBI:18072"/>
    </ligand>
</feature>
<feature type="active site" description="Charge relay system" evidence="6">
    <location>
        <position position="252"/>
    </location>
</feature>
<evidence type="ECO:0000256" key="2">
    <source>
        <dbReference type="ARBA" id="ARBA00009760"/>
    </source>
</evidence>
<feature type="active site" description="Charge relay system" evidence="6">
    <location>
        <position position="57"/>
    </location>
</feature>
<evidence type="ECO:0000256" key="4">
    <source>
        <dbReference type="ARBA" id="ARBA00023002"/>
    </source>
</evidence>
<evidence type="ECO:0000256" key="7">
    <source>
        <dbReference type="PIRSR" id="PIRSR000241-2"/>
    </source>
</evidence>
<dbReference type="PROSITE" id="PS00366">
    <property type="entry name" value="URICASE"/>
    <property type="match status" value="1"/>
</dbReference>
<feature type="binding site" evidence="7">
    <location>
        <position position="57"/>
    </location>
    <ligand>
        <name>O2</name>
        <dbReference type="ChEBI" id="CHEBI:15379"/>
    </ligand>
</feature>
<proteinExistence type="inferred from homology"/>
<sequence length="303" mass="32889">MAIVLADHQYGKAECRLVRVVRDEPRHELRDLTVTTTLRGAFDAAYLDGDQSGVLPTDSQKNTAYAFARASGVGSPEQFGLALARHFVADVAPVSGARVEIEEHAWDRVDAGGTEHDHTWVRRGPEVRTAAVTVDADGEHVVSGLKDLVVLKSTGSEFAGFLRDAYTTLPETHDRVMATSLVARWRYAGAGRTVPDDVPWDAVHASVRAVLLREFATLHSLALQQTLWHMGRAVLDEHPALAEIRLVAPNKHHLLVDLEPFGLDNPGEVFVATDRPYGLIQATVTRDDAPDAGSAWDTGAGLA</sequence>
<accession>A0A4Y3KQ59</accession>
<dbReference type="AlphaFoldDB" id="A0A4Y3KQ59"/>
<dbReference type="GO" id="GO:0006144">
    <property type="term" value="P:purine nucleobase metabolic process"/>
    <property type="evidence" value="ECO:0007669"/>
    <property type="project" value="UniProtKB-KW"/>
</dbReference>
<feature type="binding site" evidence="7">
    <location>
        <position position="175"/>
    </location>
    <ligand>
        <name>urate</name>
        <dbReference type="ChEBI" id="CHEBI:17775"/>
    </ligand>
</feature>
<name>A0A4Y3KQ59_9CELL</name>
<feature type="binding site" evidence="7">
    <location>
        <position position="250"/>
    </location>
    <ligand>
        <name>5-hydroxyisourate</name>
        <dbReference type="ChEBI" id="CHEBI:18072"/>
    </ligand>
</feature>
<dbReference type="Gene3D" id="3.10.270.10">
    <property type="entry name" value="Urate Oxidase"/>
    <property type="match status" value="1"/>
</dbReference>
<dbReference type="PIRSF" id="PIRSF000241">
    <property type="entry name" value="Urate_oxidase"/>
    <property type="match status" value="1"/>
</dbReference>
<evidence type="ECO:0000256" key="8">
    <source>
        <dbReference type="RuleBase" id="RU004455"/>
    </source>
</evidence>
<comment type="catalytic activity">
    <reaction evidence="5 8">
        <text>urate + O2 + H2O = 5-hydroxyisourate + H2O2</text>
        <dbReference type="Rhea" id="RHEA:21368"/>
        <dbReference type="ChEBI" id="CHEBI:15377"/>
        <dbReference type="ChEBI" id="CHEBI:15379"/>
        <dbReference type="ChEBI" id="CHEBI:16240"/>
        <dbReference type="ChEBI" id="CHEBI:17775"/>
        <dbReference type="ChEBI" id="CHEBI:18072"/>
        <dbReference type="EC" id="1.7.3.3"/>
    </reaction>
</comment>
<dbReference type="EMBL" id="BJLR01000001">
    <property type="protein sequence ID" value="GEA86063.1"/>
    <property type="molecule type" value="Genomic_DNA"/>
</dbReference>
<keyword evidence="3 5" id="KW-0659">Purine metabolism</keyword>
<dbReference type="GO" id="GO:0019628">
    <property type="term" value="P:urate catabolic process"/>
    <property type="evidence" value="ECO:0007669"/>
    <property type="project" value="UniProtKB-UniPathway"/>
</dbReference>
<evidence type="ECO:0000256" key="1">
    <source>
        <dbReference type="ARBA" id="ARBA00004831"/>
    </source>
</evidence>
<reference evidence="9" key="1">
    <citation type="submission" date="2019-06" db="EMBL/GenBank/DDBJ databases">
        <title>Whole genome shotgun sequence of Cellulomonas cellasea NBRC 3753.</title>
        <authorList>
            <person name="Hosoyama A."/>
            <person name="Uohara A."/>
            <person name="Ohji S."/>
            <person name="Ichikawa N."/>
        </authorList>
    </citation>
    <scope>NUCLEOTIDE SEQUENCE [LARGE SCALE GENOMIC DNA]</scope>
    <source>
        <strain evidence="9">NBRC 3753</strain>
    </source>
</reference>
<feature type="binding site" evidence="7">
    <location>
        <position position="224"/>
    </location>
    <ligand>
        <name>urate</name>
        <dbReference type="ChEBI" id="CHEBI:17775"/>
    </ligand>
</feature>
<feature type="binding site" evidence="7">
    <location>
        <position position="224"/>
    </location>
    <ligand>
        <name>5-hydroxyisourate</name>
        <dbReference type="ChEBI" id="CHEBI:18072"/>
    </ligand>
</feature>
<dbReference type="PRINTS" id="PR00093">
    <property type="entry name" value="URICASE"/>
</dbReference>
<evidence type="ECO:0000256" key="6">
    <source>
        <dbReference type="PIRSR" id="PIRSR000241-1"/>
    </source>
</evidence>
<comment type="similarity">
    <text evidence="2 5 8">Belongs to the uricase family.</text>
</comment>
<comment type="caution">
    <text evidence="9">The sequence shown here is derived from an EMBL/GenBank/DDBJ whole genome shotgun (WGS) entry which is preliminary data.</text>
</comment>
<dbReference type="PANTHER" id="PTHR42874:SF1">
    <property type="entry name" value="URICASE"/>
    <property type="match status" value="1"/>
</dbReference>
<comment type="pathway">
    <text evidence="1 5">Purine metabolism; urate degradation; (S)-allantoin from urate: step 1/3.</text>
</comment>
<feature type="binding site" evidence="7">
    <location>
        <position position="57"/>
    </location>
    <ligand>
        <name>5-hydroxyisourate</name>
        <dbReference type="ChEBI" id="CHEBI:18072"/>
    </ligand>
</feature>
<dbReference type="UniPathway" id="UPA00394">
    <property type="reaction ID" value="UER00650"/>
</dbReference>
<evidence type="ECO:0000256" key="3">
    <source>
        <dbReference type="ARBA" id="ARBA00022631"/>
    </source>
</evidence>
<dbReference type="Pfam" id="PF01014">
    <property type="entry name" value="Uricase"/>
    <property type="match status" value="2"/>
</dbReference>
<feature type="binding site" evidence="7">
    <location>
        <position position="158"/>
    </location>
    <ligand>
        <name>5-hydroxyisourate</name>
        <dbReference type="ChEBI" id="CHEBI:18072"/>
    </ligand>
</feature>
<dbReference type="RefSeq" id="WP_141371811.1">
    <property type="nucleotide sequence ID" value="NZ_BJLR01000001.1"/>
</dbReference>
<feature type="binding site" evidence="7">
    <location>
        <position position="57"/>
    </location>
    <ligand>
        <name>urate</name>
        <dbReference type="ChEBI" id="CHEBI:17775"/>
    </ligand>
</feature>
<organism evidence="9 10">
    <name type="scientific">Cellulomonas cellasea</name>
    <dbReference type="NCBI Taxonomy" id="43670"/>
    <lineage>
        <taxon>Bacteria</taxon>
        <taxon>Bacillati</taxon>
        <taxon>Actinomycetota</taxon>
        <taxon>Actinomycetes</taxon>
        <taxon>Micrococcales</taxon>
        <taxon>Cellulomonadaceae</taxon>
        <taxon>Cellulomonas</taxon>
    </lineage>
</organism>
<feature type="active site" description="Charge relay system" evidence="6">
    <location>
        <position position="12"/>
    </location>
</feature>
<feature type="binding site" evidence="7">
    <location>
        <position position="58"/>
    </location>
    <ligand>
        <name>urate</name>
        <dbReference type="ChEBI" id="CHEBI:17775"/>
    </ligand>
</feature>
<keyword evidence="10" id="KW-1185">Reference proteome</keyword>
<evidence type="ECO:0000313" key="10">
    <source>
        <dbReference type="Proteomes" id="UP000317046"/>
    </source>
</evidence>
<keyword evidence="4 5" id="KW-0560">Oxidoreductase</keyword>
<feature type="binding site" evidence="7">
    <location>
        <position position="158"/>
    </location>
    <ligand>
        <name>urate</name>
        <dbReference type="ChEBI" id="CHEBI:17775"/>
    </ligand>
</feature>
<feature type="binding site" evidence="7">
    <location>
        <position position="250"/>
    </location>
    <ligand>
        <name>O2</name>
        <dbReference type="ChEBI" id="CHEBI:15379"/>
    </ligand>
</feature>
<dbReference type="Proteomes" id="UP000317046">
    <property type="component" value="Unassembled WGS sequence"/>
</dbReference>
<dbReference type="EC" id="1.7.3.3" evidence="5 8"/>
<gene>
    <name evidence="9" type="ORF">CCE01nite_00120</name>
</gene>
<dbReference type="NCBIfam" id="TIGR03383">
    <property type="entry name" value="urate_oxi"/>
    <property type="match status" value="1"/>
</dbReference>
<dbReference type="InterPro" id="IPR002042">
    <property type="entry name" value="Uricase"/>
</dbReference>
<dbReference type="InterPro" id="IPR019842">
    <property type="entry name" value="Uricase_CS"/>
</dbReference>
<protein>
    <recommendedName>
        <fullName evidence="5 8">Uricase</fullName>
        <ecNumber evidence="5 8">1.7.3.3</ecNumber>
    </recommendedName>
    <alternativeName>
        <fullName evidence="5">Urate oxidase</fullName>
    </alternativeName>
</protein>
<comment type="function">
    <text evidence="5 8">Catalyzes the oxidation of uric acid to 5-hydroxyisourate, which is further processed to form (S)-allantoin.</text>
</comment>
<dbReference type="GO" id="GO:0004846">
    <property type="term" value="F:urate oxidase activity"/>
    <property type="evidence" value="ECO:0007669"/>
    <property type="project" value="UniProtKB-EC"/>
</dbReference>